<accession>A0A1U7Q192</accession>
<gene>
    <name evidence="2" type="ORF">SAMN05660493_03189</name>
</gene>
<dbReference type="Pfam" id="PF07883">
    <property type="entry name" value="Cupin_2"/>
    <property type="match status" value="1"/>
</dbReference>
<dbReference type="SUPFAM" id="SSF51182">
    <property type="entry name" value="RmlC-like cupins"/>
    <property type="match status" value="1"/>
</dbReference>
<dbReference type="STRING" id="1121284.SAMN05660493_03189"/>
<reference evidence="3" key="1">
    <citation type="submission" date="2016-10" db="EMBL/GenBank/DDBJ databases">
        <authorList>
            <person name="Varghese N."/>
            <person name="Submissions S."/>
        </authorList>
    </citation>
    <scope>NUCLEOTIDE SEQUENCE [LARGE SCALE GENOMIC DNA]</scope>
    <source>
        <strain evidence="3">DSM 19482</strain>
    </source>
</reference>
<dbReference type="InterPro" id="IPR014710">
    <property type="entry name" value="RmlC-like_jellyroll"/>
</dbReference>
<evidence type="ECO:0000313" key="2">
    <source>
        <dbReference type="EMBL" id="SIT98602.1"/>
    </source>
</evidence>
<dbReference type="InterPro" id="IPR013096">
    <property type="entry name" value="Cupin_2"/>
</dbReference>
<dbReference type="Gene3D" id="2.60.120.10">
    <property type="entry name" value="Jelly Rolls"/>
    <property type="match status" value="1"/>
</dbReference>
<organism evidence="2 3">
    <name type="scientific">Epilithonimonas bovis DSM 19482</name>
    <dbReference type="NCBI Taxonomy" id="1121284"/>
    <lineage>
        <taxon>Bacteria</taxon>
        <taxon>Pseudomonadati</taxon>
        <taxon>Bacteroidota</taxon>
        <taxon>Flavobacteriia</taxon>
        <taxon>Flavobacteriales</taxon>
        <taxon>Weeksellaceae</taxon>
        <taxon>Chryseobacterium group</taxon>
        <taxon>Epilithonimonas</taxon>
    </lineage>
</organism>
<dbReference type="PANTHER" id="PTHR36448">
    <property type="entry name" value="BLR7373 PROTEIN"/>
    <property type="match status" value="1"/>
</dbReference>
<dbReference type="EMBL" id="FTPU01000059">
    <property type="protein sequence ID" value="SIT98602.1"/>
    <property type="molecule type" value="Genomic_DNA"/>
</dbReference>
<proteinExistence type="predicted"/>
<evidence type="ECO:0000313" key="3">
    <source>
        <dbReference type="Proteomes" id="UP000187261"/>
    </source>
</evidence>
<dbReference type="PANTHER" id="PTHR36448:SF2">
    <property type="entry name" value="CUPIN TYPE-1 DOMAIN-CONTAINING PROTEIN"/>
    <property type="match status" value="1"/>
</dbReference>
<dbReference type="CDD" id="cd02219">
    <property type="entry name" value="cupin_YjlB-like"/>
    <property type="match status" value="1"/>
</dbReference>
<protein>
    <submittedName>
        <fullName evidence="2">Uncharacterized protein YjlB</fullName>
    </submittedName>
</protein>
<dbReference type="AlphaFoldDB" id="A0A1U7Q192"/>
<dbReference type="InterPro" id="IPR047121">
    <property type="entry name" value="YjiB-like"/>
</dbReference>
<dbReference type="InterPro" id="IPR014500">
    <property type="entry name" value="UCP019307_cupin"/>
</dbReference>
<sequence>MNRLQFIHLSFAGAVAVPFLKIGDLLDLRTMEAKTFYFKDDGIIPNSKFPLLVYQNAFTERGNAGAEFLEKKFKSNSWYNSWRWGVYPFHHYHSTSHEVLGVFQGNALLHMGGPKGEKINVKAGDILIIPAGVGHKCISHSDDFTVVGAYPNGMSYDLIKEEKDKHAQSLINISKVPFPPADPFLGKHEGLINYWKK</sequence>
<dbReference type="PIRSF" id="PIRSF019307">
    <property type="entry name" value="UCP019307"/>
    <property type="match status" value="1"/>
</dbReference>
<feature type="domain" description="Cupin type-2" evidence="1">
    <location>
        <begin position="90"/>
        <end position="143"/>
    </location>
</feature>
<dbReference type="Proteomes" id="UP000187261">
    <property type="component" value="Unassembled WGS sequence"/>
</dbReference>
<dbReference type="RefSeq" id="WP_084174006.1">
    <property type="nucleotide sequence ID" value="NZ_FTPU01000059.1"/>
</dbReference>
<keyword evidence="3" id="KW-1185">Reference proteome</keyword>
<dbReference type="InterPro" id="IPR011051">
    <property type="entry name" value="RmlC_Cupin_sf"/>
</dbReference>
<evidence type="ECO:0000259" key="1">
    <source>
        <dbReference type="Pfam" id="PF07883"/>
    </source>
</evidence>
<name>A0A1U7Q192_9FLAO</name>